<keyword evidence="3" id="KW-0813">Transport</keyword>
<evidence type="ECO:0000313" key="24">
    <source>
        <dbReference type="Ensembl" id="ENSSFOP00015036860.2"/>
    </source>
</evidence>
<evidence type="ECO:0000256" key="2">
    <source>
        <dbReference type="ARBA" id="ARBA00006434"/>
    </source>
</evidence>
<evidence type="ECO:0000256" key="4">
    <source>
        <dbReference type="ARBA" id="ARBA00022475"/>
    </source>
</evidence>
<feature type="compositionally biased region" description="Polar residues" evidence="22">
    <location>
        <begin position="49"/>
        <end position="61"/>
    </location>
</feature>
<evidence type="ECO:0000313" key="25">
    <source>
        <dbReference type="Proteomes" id="UP000694397"/>
    </source>
</evidence>
<feature type="transmembrane region" description="Helical" evidence="23">
    <location>
        <begin position="253"/>
        <end position="273"/>
    </location>
</feature>
<keyword evidence="12" id="KW-0739">Sodium transport</keyword>
<evidence type="ECO:0000256" key="23">
    <source>
        <dbReference type="SAM" id="Phobius"/>
    </source>
</evidence>
<keyword evidence="25" id="KW-1185">Reference proteome</keyword>
<keyword evidence="6" id="KW-0053">Apoptosis</keyword>
<keyword evidence="7" id="KW-0769">Symport</keyword>
<evidence type="ECO:0000256" key="19">
    <source>
        <dbReference type="ARBA" id="ARBA00043206"/>
    </source>
</evidence>
<dbReference type="PANTHER" id="PTHR11819:SF171">
    <property type="entry name" value="SODIUM_MYO-INOSITOL COTRANSPORTER 2"/>
    <property type="match status" value="1"/>
</dbReference>
<evidence type="ECO:0000256" key="11">
    <source>
        <dbReference type="ARBA" id="ARBA00023136"/>
    </source>
</evidence>
<feature type="transmembrane region" description="Helical" evidence="23">
    <location>
        <begin position="447"/>
        <end position="465"/>
    </location>
</feature>
<evidence type="ECO:0000256" key="5">
    <source>
        <dbReference type="ARBA" id="ARBA00022692"/>
    </source>
</evidence>
<dbReference type="GeneTree" id="ENSGT00940000157690"/>
<comment type="similarity">
    <text evidence="2 21">Belongs to the sodium:solute symporter (SSF) (TC 2.A.21) family.</text>
</comment>
<evidence type="ECO:0000256" key="7">
    <source>
        <dbReference type="ARBA" id="ARBA00022847"/>
    </source>
</evidence>
<dbReference type="OrthoDB" id="6132759at2759"/>
<dbReference type="Gene3D" id="1.20.1730.10">
    <property type="entry name" value="Sodium/glucose cotransporter"/>
    <property type="match status" value="2"/>
</dbReference>
<comment type="function">
    <text evidence="20">Involved in the sodium-dependent cotransport of myo-inositol (MI) with a Na(+):MI stoichiometry of 2:1. Exclusively responsible for apical MI transport and absorption in intestine. Can also transport D-chiro-inositol (DCI) but not L-fucose. Exhibits stereospecific cotransport of both D-glucose and D-xylose. May induce apoptosis through the TNF-alpha, PDCD1 pathway. May play a role in the regulation of MI concentration in serum, involving reabsorption in at least the proximal tubule of the kidney.</text>
</comment>
<dbReference type="Proteomes" id="UP000694397">
    <property type="component" value="Chromosome 8"/>
</dbReference>
<reference evidence="24" key="2">
    <citation type="submission" date="2025-08" db="UniProtKB">
        <authorList>
            <consortium name="Ensembl"/>
        </authorList>
    </citation>
    <scope>IDENTIFICATION</scope>
</reference>
<evidence type="ECO:0000256" key="8">
    <source>
        <dbReference type="ARBA" id="ARBA00022989"/>
    </source>
</evidence>
<sequence length="693" mass="76600">MIDSIYLNARTLHFSGKCICVQYFVTLGYRPTQYLPINSSQPPGGLSDTMDTTQEPHTSPVQAPPRTLAVTDLVVLVLYFLLVLAVGLWSMWRTKRNTVSGYFLAGKNMVWWPVGASLFASNVGSGHFIGLAGSGAAVGIGPTAYEWNGLFMVLVLGWIFLPIYITSGVTTMPEYLQKRFGGKRIQLFIAVLYLFIYIFTKISVDMYAGAVFIQQALHWNLYLAVVLLLAITALYTVAGGLAAVIYTDAVQTVIMVIGALTLMVFSFVEVGGWDALLQGYADAIPSVRYPNSTCGIPRDDAFHLFRDPLTSDLPWPGVLVGMTIPSLWYWCTDQVIVQRSLAAKNMVHAKGGSLLAAYLKILPFFMMVLPGMISRILFPDEVACGDPAVCEKVCKNPVGCTDIAYPKLVMELLPAGDGYSDLISDDRGTHYVYLPISHGFCLDACRVFVLVLVVISVLWIPLVQASQGGQLFIYIQSISSYLQPPISVVFIAGCFWRRANEKGAFWGLVVGLLAGCVRMGLDFVYPVPLCYEEDLRPHVIKYVHYLYFSIILSVLTMAVVVVVSLATEKPHPEQTSGLTWFTRFDKMGKDNEGLEVVDLPLQGNAQHEVVEESMIFFLKYFSFTESNKEGMSKVKAAILWLCGLERKKEGPTIPPSPPMTVGTLHEDPFMRRVVNANLIVCMAVAVFLIGYWA</sequence>
<feature type="transmembrane region" description="Helical" evidence="23">
    <location>
        <begin position="313"/>
        <end position="331"/>
    </location>
</feature>
<keyword evidence="5 23" id="KW-0812">Transmembrane</keyword>
<evidence type="ECO:0000256" key="9">
    <source>
        <dbReference type="ARBA" id="ARBA00023053"/>
    </source>
</evidence>
<comment type="subcellular location">
    <subcellularLocation>
        <location evidence="1">Apical cell membrane</location>
        <topology evidence="1">Multi-pass membrane protein</topology>
    </subcellularLocation>
</comment>
<keyword evidence="10" id="KW-0406">Ion transport</keyword>
<gene>
    <name evidence="24" type="primary">SLC5A11</name>
    <name evidence="24" type="synonym">slc5a11</name>
</gene>
<dbReference type="GO" id="GO:0005412">
    <property type="term" value="F:D-glucose:sodium symporter activity"/>
    <property type="evidence" value="ECO:0007669"/>
    <property type="project" value="TreeGrafter"/>
</dbReference>
<dbReference type="PANTHER" id="PTHR11819">
    <property type="entry name" value="SOLUTE CARRIER FAMILY 5"/>
    <property type="match status" value="1"/>
</dbReference>
<keyword evidence="8 23" id="KW-1133">Transmembrane helix</keyword>
<comment type="catalytic activity">
    <reaction evidence="16">
        <text>D-xylose(out) + 2 Na(+)(out) = D-xylose(in) + 2 Na(+)(in)</text>
        <dbReference type="Rhea" id="RHEA:73367"/>
        <dbReference type="ChEBI" id="CHEBI:29101"/>
        <dbReference type="ChEBI" id="CHEBI:53455"/>
    </reaction>
</comment>
<feature type="transmembrane region" description="Helical" evidence="23">
    <location>
        <begin position="219"/>
        <end position="246"/>
    </location>
</feature>
<accession>A0A8C9SG61</accession>
<feature type="transmembrane region" description="Helical" evidence="23">
    <location>
        <begin position="110"/>
        <end position="129"/>
    </location>
</feature>
<dbReference type="Pfam" id="PF00474">
    <property type="entry name" value="SSF"/>
    <property type="match status" value="2"/>
</dbReference>
<comment type="catalytic activity">
    <reaction evidence="15">
        <text>1D-chiro-inositol(out) + 2 Na(+)(out) = 1D-chiro-inositol(in) + 2 Na(+)(in)</text>
        <dbReference type="Rhea" id="RHEA:73315"/>
        <dbReference type="ChEBI" id="CHEBI:27372"/>
        <dbReference type="ChEBI" id="CHEBI:29101"/>
    </reaction>
</comment>
<reference evidence="24 25" key="1">
    <citation type="submission" date="2019-04" db="EMBL/GenBank/DDBJ databases">
        <authorList>
            <consortium name="Wellcome Sanger Institute Data Sharing"/>
        </authorList>
    </citation>
    <scope>NUCLEOTIDE SEQUENCE [LARGE SCALE GENOMIC DNA]</scope>
</reference>
<evidence type="ECO:0000256" key="3">
    <source>
        <dbReference type="ARBA" id="ARBA00022448"/>
    </source>
</evidence>
<comment type="catalytic activity">
    <reaction evidence="13">
        <text>myo-inositol(out) + 2 Na(+)(out) = myo-inositol(in) + 2 Na(+)(in)</text>
        <dbReference type="Rhea" id="RHEA:72987"/>
        <dbReference type="ChEBI" id="CHEBI:17268"/>
        <dbReference type="ChEBI" id="CHEBI:29101"/>
    </reaction>
</comment>
<dbReference type="Ensembl" id="ENSSFOT00015037261.2">
    <property type="protein sequence ID" value="ENSSFOP00015036860.2"/>
    <property type="gene ID" value="ENSSFOG00015023445.2"/>
</dbReference>
<organism evidence="24 25">
    <name type="scientific">Scleropages formosus</name>
    <name type="common">Asian bonytongue</name>
    <name type="synonym">Osteoglossum formosum</name>
    <dbReference type="NCBI Taxonomy" id="113540"/>
    <lineage>
        <taxon>Eukaryota</taxon>
        <taxon>Metazoa</taxon>
        <taxon>Chordata</taxon>
        <taxon>Craniata</taxon>
        <taxon>Vertebrata</taxon>
        <taxon>Euteleostomi</taxon>
        <taxon>Actinopterygii</taxon>
        <taxon>Neopterygii</taxon>
        <taxon>Teleostei</taxon>
        <taxon>Osteoglossocephala</taxon>
        <taxon>Osteoglossomorpha</taxon>
        <taxon>Osteoglossiformes</taxon>
        <taxon>Osteoglossidae</taxon>
        <taxon>Scleropages</taxon>
    </lineage>
</organism>
<feature type="transmembrane region" description="Helical" evidence="23">
    <location>
        <begin position="68"/>
        <end position="89"/>
    </location>
</feature>
<evidence type="ECO:0000256" key="20">
    <source>
        <dbReference type="ARBA" id="ARBA00045715"/>
    </source>
</evidence>
<evidence type="ECO:0000256" key="10">
    <source>
        <dbReference type="ARBA" id="ARBA00023065"/>
    </source>
</evidence>
<protein>
    <recommendedName>
        <fullName evidence="17">Sodium/myo-inositol cotransporter 2</fullName>
    </recommendedName>
    <alternativeName>
        <fullName evidence="19">Sodium/myo-inositol transporter 2</fullName>
    </alternativeName>
    <alternativeName>
        <fullName evidence="18">Solute carrier family 5 member 11</fullName>
    </alternativeName>
</protein>
<dbReference type="InterPro" id="IPR038377">
    <property type="entry name" value="Na/Glc_symporter_sf"/>
</dbReference>
<evidence type="ECO:0000256" key="16">
    <source>
        <dbReference type="ARBA" id="ARBA00036976"/>
    </source>
</evidence>
<dbReference type="GO" id="GO:0016324">
    <property type="term" value="C:apical plasma membrane"/>
    <property type="evidence" value="ECO:0007669"/>
    <property type="project" value="UniProtKB-SubCell"/>
</dbReference>
<evidence type="ECO:0000256" key="15">
    <source>
        <dbReference type="ARBA" id="ARBA00036849"/>
    </source>
</evidence>
<dbReference type="PROSITE" id="PS50283">
    <property type="entry name" value="NA_SOLUT_SYMP_3"/>
    <property type="match status" value="1"/>
</dbReference>
<dbReference type="AlphaFoldDB" id="A0A8C9SG61"/>
<comment type="catalytic activity">
    <reaction evidence="14">
        <text>D-glucose(out) + 2 Na(+)(out) = D-glucose(in) + 2 Na(+)(in)</text>
        <dbReference type="Rhea" id="RHEA:70495"/>
        <dbReference type="ChEBI" id="CHEBI:4167"/>
        <dbReference type="ChEBI" id="CHEBI:29101"/>
    </reaction>
</comment>
<evidence type="ECO:0000256" key="18">
    <source>
        <dbReference type="ARBA" id="ARBA00042834"/>
    </source>
</evidence>
<evidence type="ECO:0000256" key="13">
    <source>
        <dbReference type="ARBA" id="ARBA00036654"/>
    </source>
</evidence>
<dbReference type="GO" id="GO:0006915">
    <property type="term" value="P:apoptotic process"/>
    <property type="evidence" value="ECO:0007669"/>
    <property type="project" value="UniProtKB-KW"/>
</dbReference>
<feature type="transmembrane region" description="Helical" evidence="23">
    <location>
        <begin position="545"/>
        <end position="566"/>
    </location>
</feature>
<keyword evidence="9" id="KW-0915">Sodium</keyword>
<evidence type="ECO:0000256" key="14">
    <source>
        <dbReference type="ARBA" id="ARBA00036672"/>
    </source>
</evidence>
<evidence type="ECO:0000256" key="17">
    <source>
        <dbReference type="ARBA" id="ARBA00039861"/>
    </source>
</evidence>
<dbReference type="NCBIfam" id="TIGR00813">
    <property type="entry name" value="sss"/>
    <property type="match status" value="1"/>
</dbReference>
<evidence type="ECO:0000256" key="22">
    <source>
        <dbReference type="SAM" id="MobiDB-lite"/>
    </source>
</evidence>
<keyword evidence="11 23" id="KW-0472">Membrane</keyword>
<feature type="transmembrane region" description="Helical" evidence="23">
    <location>
        <begin position="187"/>
        <end position="213"/>
    </location>
</feature>
<evidence type="ECO:0000256" key="6">
    <source>
        <dbReference type="ARBA" id="ARBA00022703"/>
    </source>
</evidence>
<evidence type="ECO:0000256" key="21">
    <source>
        <dbReference type="RuleBase" id="RU362091"/>
    </source>
</evidence>
<evidence type="ECO:0000256" key="12">
    <source>
        <dbReference type="ARBA" id="ARBA00023201"/>
    </source>
</evidence>
<feature type="transmembrane region" description="Helical" evidence="23">
    <location>
        <begin position="149"/>
        <end position="166"/>
    </location>
</feature>
<reference evidence="24" key="3">
    <citation type="submission" date="2025-09" db="UniProtKB">
        <authorList>
            <consortium name="Ensembl"/>
        </authorList>
    </citation>
    <scope>IDENTIFICATION</scope>
</reference>
<dbReference type="InterPro" id="IPR001734">
    <property type="entry name" value="Na/solute_symporter"/>
</dbReference>
<feature type="transmembrane region" description="Helical" evidence="23">
    <location>
        <begin position="673"/>
        <end position="692"/>
    </location>
</feature>
<keyword evidence="4" id="KW-1003">Cell membrane</keyword>
<feature type="transmembrane region" description="Helical" evidence="23">
    <location>
        <begin position="503"/>
        <end position="525"/>
    </location>
</feature>
<feature type="region of interest" description="Disordered" evidence="22">
    <location>
        <begin position="42"/>
        <end position="61"/>
    </location>
</feature>
<name>A0A8C9SG61_SCLFO</name>
<dbReference type="FunFam" id="1.20.1730.10:FF:000075">
    <property type="entry name" value="Uncharacterized protein"/>
    <property type="match status" value="1"/>
</dbReference>
<evidence type="ECO:0000256" key="1">
    <source>
        <dbReference type="ARBA" id="ARBA00004424"/>
    </source>
</evidence>
<proteinExistence type="inferred from homology"/>